<dbReference type="InterPro" id="IPR013892">
    <property type="entry name" value="Cyt_c_biogenesis_Cmc1-like"/>
</dbReference>
<name>A0ABY8US21_TETOB</name>
<keyword evidence="2" id="KW-1015">Disulfide bond</keyword>
<comment type="similarity">
    <text evidence="1 3">Belongs to the CMC family.</text>
</comment>
<proteinExistence type="inferred from homology"/>
<keyword evidence="5" id="KW-1185">Reference proteome</keyword>
<evidence type="ECO:0000256" key="2">
    <source>
        <dbReference type="ARBA" id="ARBA00023157"/>
    </source>
</evidence>
<dbReference type="Pfam" id="PF08583">
    <property type="entry name" value="Cmc1"/>
    <property type="match status" value="1"/>
</dbReference>
<accession>A0ABY8US21</accession>
<evidence type="ECO:0000256" key="3">
    <source>
        <dbReference type="RuleBase" id="RU364104"/>
    </source>
</evidence>
<keyword evidence="3" id="KW-0496">Mitochondrion</keyword>
<reference evidence="4 5" key="1">
    <citation type="submission" date="2023-05" db="EMBL/GenBank/DDBJ databases">
        <title>A 100% complete, gapless, phased diploid assembly of the Scenedesmus obliquus UTEX 3031 genome.</title>
        <authorList>
            <person name="Biondi T.C."/>
            <person name="Hanschen E.R."/>
            <person name="Kwon T."/>
            <person name="Eng W."/>
            <person name="Kruse C.P.S."/>
            <person name="Koehler S.I."/>
            <person name="Kunde Y."/>
            <person name="Gleasner C.D."/>
            <person name="You Mak K.T."/>
            <person name="Polle J."/>
            <person name="Hovde B.T."/>
            <person name="Starkenburg S.R."/>
        </authorList>
    </citation>
    <scope>NUCLEOTIDE SEQUENCE [LARGE SCALE GENOMIC DNA]</scope>
    <source>
        <strain evidence="4 5">DOE0152z</strain>
    </source>
</reference>
<evidence type="ECO:0000313" key="5">
    <source>
        <dbReference type="Proteomes" id="UP001244341"/>
    </source>
</evidence>
<evidence type="ECO:0000313" key="4">
    <source>
        <dbReference type="EMBL" id="WIA23734.1"/>
    </source>
</evidence>
<dbReference type="EMBL" id="CP126223">
    <property type="protein sequence ID" value="WIA23734.1"/>
    <property type="molecule type" value="Genomic_DNA"/>
</dbReference>
<sequence>MSSSREAEPAPVEVSRAAEDKLTYKLGLAAEVKCADLIQAYNACAEGRTISAAWACRGAYAASQACIAEYVNKVNIEAMKVRWVDAGRPQFPDWKQLMAGIVAPEHLVKVQRPQ</sequence>
<dbReference type="Proteomes" id="UP001244341">
    <property type="component" value="Chromosome 16b"/>
</dbReference>
<evidence type="ECO:0000256" key="1">
    <source>
        <dbReference type="ARBA" id="ARBA00007347"/>
    </source>
</evidence>
<gene>
    <name evidence="4" type="ORF">OEZ85_000416</name>
</gene>
<comment type="subcellular location">
    <subcellularLocation>
        <location evidence="3">Mitochondrion</location>
    </subcellularLocation>
</comment>
<organism evidence="4 5">
    <name type="scientific">Tetradesmus obliquus</name>
    <name type="common">Green alga</name>
    <name type="synonym">Acutodesmus obliquus</name>
    <dbReference type="NCBI Taxonomy" id="3088"/>
    <lineage>
        <taxon>Eukaryota</taxon>
        <taxon>Viridiplantae</taxon>
        <taxon>Chlorophyta</taxon>
        <taxon>core chlorophytes</taxon>
        <taxon>Chlorophyceae</taxon>
        <taxon>CS clade</taxon>
        <taxon>Sphaeropleales</taxon>
        <taxon>Scenedesmaceae</taxon>
        <taxon>Tetradesmus</taxon>
    </lineage>
</organism>
<protein>
    <recommendedName>
        <fullName evidence="3">COX assembly mitochondrial protein</fullName>
    </recommendedName>
</protein>